<evidence type="ECO:0000256" key="1">
    <source>
        <dbReference type="ARBA" id="ARBA00022553"/>
    </source>
</evidence>
<dbReference type="HOGENOM" id="CLU_000445_90_10_12"/>
<dbReference type="eggNOG" id="COG2197">
    <property type="taxonomic scope" value="Bacteria"/>
</dbReference>
<keyword evidence="3" id="KW-0238">DNA-binding</keyword>
<dbReference type="InterPro" id="IPR039420">
    <property type="entry name" value="WalR-like"/>
</dbReference>
<sequence>MEHNAIRILLADDQVLFIESLKRVIETMDPAISVVGIAHDGEEAIRMARELEPDLVILDVRMPKIDGVHAVEHIRRLQGQSKIIMLTTFDDDEYVHEALAKGACGYLLKDIEPQKLVDAIRAAAAGTVLMSETIASKVIAQMLSKTSEKTQSTPRLMKSRPDWYHELSYREREVAMLLAKGLDNHEISNLMFLAEQTVKNHVSSLYKKLDVKDRSQLIEKLKPLRD</sequence>
<dbReference type="SUPFAM" id="SSF52172">
    <property type="entry name" value="CheY-like"/>
    <property type="match status" value="1"/>
</dbReference>
<dbReference type="InterPro" id="IPR000792">
    <property type="entry name" value="Tscrpt_reg_LuxR_C"/>
</dbReference>
<accession>F8EYE9</accession>
<organism evidence="8 9">
    <name type="scientific">Gracilinema caldarium (strain ATCC 51460 / DSM 7334 / H1)</name>
    <name type="common">Treponema caldarium</name>
    <dbReference type="NCBI Taxonomy" id="744872"/>
    <lineage>
        <taxon>Bacteria</taxon>
        <taxon>Pseudomonadati</taxon>
        <taxon>Spirochaetota</taxon>
        <taxon>Spirochaetia</taxon>
        <taxon>Spirochaetales</taxon>
        <taxon>Breznakiellaceae</taxon>
        <taxon>Gracilinema</taxon>
    </lineage>
</organism>
<dbReference type="PANTHER" id="PTHR43214:SF24">
    <property type="entry name" value="TRANSCRIPTIONAL REGULATORY PROTEIN NARL-RELATED"/>
    <property type="match status" value="1"/>
</dbReference>
<keyword evidence="2" id="KW-0805">Transcription regulation</keyword>
<dbReference type="EMBL" id="CP002868">
    <property type="protein sequence ID" value="AEJ18381.1"/>
    <property type="molecule type" value="Genomic_DNA"/>
</dbReference>
<dbReference type="SMART" id="SM00448">
    <property type="entry name" value="REC"/>
    <property type="match status" value="1"/>
</dbReference>
<dbReference type="PROSITE" id="PS50043">
    <property type="entry name" value="HTH_LUXR_2"/>
    <property type="match status" value="1"/>
</dbReference>
<dbReference type="PRINTS" id="PR00038">
    <property type="entry name" value="HTHLUXR"/>
</dbReference>
<dbReference type="CDD" id="cd06170">
    <property type="entry name" value="LuxR_C_like"/>
    <property type="match status" value="1"/>
</dbReference>
<dbReference type="InterPro" id="IPR058245">
    <property type="entry name" value="NreC/VraR/RcsB-like_REC"/>
</dbReference>
<dbReference type="Gene3D" id="3.40.50.2300">
    <property type="match status" value="1"/>
</dbReference>
<evidence type="ECO:0000256" key="2">
    <source>
        <dbReference type="ARBA" id="ARBA00023015"/>
    </source>
</evidence>
<dbReference type="GO" id="GO:0000160">
    <property type="term" value="P:phosphorelay signal transduction system"/>
    <property type="evidence" value="ECO:0007669"/>
    <property type="project" value="InterPro"/>
</dbReference>
<feature type="modified residue" description="4-aspartylphosphate" evidence="5">
    <location>
        <position position="59"/>
    </location>
</feature>
<dbReference type="CDD" id="cd17535">
    <property type="entry name" value="REC_NarL-like"/>
    <property type="match status" value="1"/>
</dbReference>
<name>F8EYE9_GRAC1</name>
<feature type="domain" description="Response regulatory" evidence="7">
    <location>
        <begin position="7"/>
        <end position="124"/>
    </location>
</feature>
<gene>
    <name evidence="8" type="ordered locus">Spica_0213</name>
</gene>
<dbReference type="KEGG" id="scd:Spica_0213"/>
<dbReference type="Pfam" id="PF00196">
    <property type="entry name" value="GerE"/>
    <property type="match status" value="1"/>
</dbReference>
<dbReference type="InterPro" id="IPR001789">
    <property type="entry name" value="Sig_transdc_resp-reg_receiver"/>
</dbReference>
<dbReference type="PROSITE" id="PS00622">
    <property type="entry name" value="HTH_LUXR_1"/>
    <property type="match status" value="1"/>
</dbReference>
<dbReference type="InterPro" id="IPR011006">
    <property type="entry name" value="CheY-like_superfamily"/>
</dbReference>
<dbReference type="SMART" id="SM00421">
    <property type="entry name" value="HTH_LUXR"/>
    <property type="match status" value="1"/>
</dbReference>
<keyword evidence="4" id="KW-0804">Transcription</keyword>
<dbReference type="RefSeq" id="WP_013967694.1">
    <property type="nucleotide sequence ID" value="NC_015732.1"/>
</dbReference>
<evidence type="ECO:0000256" key="3">
    <source>
        <dbReference type="ARBA" id="ARBA00023125"/>
    </source>
</evidence>
<feature type="domain" description="HTH luxR-type" evidence="6">
    <location>
        <begin position="160"/>
        <end position="225"/>
    </location>
</feature>
<dbReference type="STRING" id="744872.Spica_0213"/>
<dbReference type="Pfam" id="PF00072">
    <property type="entry name" value="Response_reg"/>
    <property type="match status" value="1"/>
</dbReference>
<dbReference type="GO" id="GO:0006355">
    <property type="term" value="P:regulation of DNA-templated transcription"/>
    <property type="evidence" value="ECO:0007669"/>
    <property type="project" value="InterPro"/>
</dbReference>
<reference evidence="9" key="1">
    <citation type="journal article" date="2013" name="Stand. Genomic Sci.">
        <title>Genome sequence of the thermophilic fresh-water bacterium Spirochaeta caldaria type strain (H1(T)), reclassification of Spirochaeta caldaria, Spirochaeta stenostrepta, and Spirochaeta zuelzerae in the genus Treponema as Treponema caldaria comb. nov., Treponema stenostrepta comb. nov., and Treponema zuelzerae comb. nov., and emendation of the genus Treponema.</title>
        <authorList>
            <person name="Abt B."/>
            <person name="Goker M."/>
            <person name="Scheuner C."/>
            <person name="Han C."/>
            <person name="Lu M."/>
            <person name="Misra M."/>
            <person name="Lapidus A."/>
            <person name="Nolan M."/>
            <person name="Lucas S."/>
            <person name="Hammon N."/>
            <person name="Deshpande S."/>
            <person name="Cheng J.F."/>
            <person name="Tapia R."/>
            <person name="Goodwin L.A."/>
            <person name="Pitluck S."/>
            <person name="Liolios K."/>
            <person name="Pagani I."/>
            <person name="Ivanova N."/>
            <person name="Mavromatis K."/>
            <person name="Mikhailova N."/>
            <person name="Huntemann M."/>
            <person name="Pati A."/>
            <person name="Chen A."/>
            <person name="Palaniappan K."/>
            <person name="Land M."/>
            <person name="Hauser L."/>
            <person name="Jeffries C.D."/>
            <person name="Rohde M."/>
            <person name="Spring S."/>
            <person name="Gronow S."/>
            <person name="Detter J.C."/>
            <person name="Bristow J."/>
            <person name="Eisen J.A."/>
            <person name="Markowitz V."/>
            <person name="Hugenholtz P."/>
            <person name="Kyrpides N.C."/>
            <person name="Woyke T."/>
            <person name="Klenk H.P."/>
        </authorList>
    </citation>
    <scope>NUCLEOTIDE SEQUENCE</scope>
    <source>
        <strain evidence="9">ATCC 51460 / DSM 7334 / H1</strain>
    </source>
</reference>
<dbReference type="PROSITE" id="PS50110">
    <property type="entry name" value="RESPONSE_REGULATORY"/>
    <property type="match status" value="1"/>
</dbReference>
<dbReference type="OrthoDB" id="9779069at2"/>
<dbReference type="GO" id="GO:0003677">
    <property type="term" value="F:DNA binding"/>
    <property type="evidence" value="ECO:0007669"/>
    <property type="project" value="UniProtKB-KW"/>
</dbReference>
<evidence type="ECO:0000259" key="6">
    <source>
        <dbReference type="PROSITE" id="PS50043"/>
    </source>
</evidence>
<keyword evidence="1 5" id="KW-0597">Phosphoprotein</keyword>
<dbReference type="Proteomes" id="UP000000503">
    <property type="component" value="Chromosome"/>
</dbReference>
<proteinExistence type="predicted"/>
<dbReference type="PANTHER" id="PTHR43214">
    <property type="entry name" value="TWO-COMPONENT RESPONSE REGULATOR"/>
    <property type="match status" value="1"/>
</dbReference>
<evidence type="ECO:0000256" key="5">
    <source>
        <dbReference type="PROSITE-ProRule" id="PRU00169"/>
    </source>
</evidence>
<evidence type="ECO:0000313" key="9">
    <source>
        <dbReference type="Proteomes" id="UP000000503"/>
    </source>
</evidence>
<keyword evidence="9" id="KW-1185">Reference proteome</keyword>
<protein>
    <submittedName>
        <fullName evidence="8">Two component transcriptional regulator, LuxR family</fullName>
    </submittedName>
</protein>
<dbReference type="AlphaFoldDB" id="F8EYE9"/>
<evidence type="ECO:0000313" key="8">
    <source>
        <dbReference type="EMBL" id="AEJ18381.1"/>
    </source>
</evidence>
<evidence type="ECO:0000259" key="7">
    <source>
        <dbReference type="PROSITE" id="PS50110"/>
    </source>
</evidence>
<evidence type="ECO:0000256" key="4">
    <source>
        <dbReference type="ARBA" id="ARBA00023163"/>
    </source>
</evidence>